<sequence length="1235" mass="141371">MLEFHLRLFCERLKRVLAGEEGTLPLPDSTNLTPLFQNLLTESEIIATTLLEKNEADMARHLFQLIREEFDESKISSPFLQLLDLEESDEEVVETADIFEILEDINDFVHESEEAIDTLFINIMQQQNSENESESSTNMALLAGLHSKIIDISNRMQQLPPGDNGFDISEKSNEIIRLLSEGQPRLDISEFERGREKFFDLLIEGPSGLSVVAILDSSGFDRTAFAADTYNNNHVKFYFDCLAWVRVSVFYDFRMILDDIIKSVMPPSRVSVIIGEDYQFKESILRDYLTNRKYFIVLDDVCDNIEIWDDLEEVLPDNQNGSRVLILVTDPDLLASLEMENGEKIRLASVLIGGPLIRLKHEAWQFFVLHHGSMPLENYVQGEAIPTVWRQIFSVMELPFHLKVCCIYLCVFPPGIEISTRQLYQLWVAEGFIPYNDEETAEHYLKELIHRGFIQVSKRRAGGTIKACYVPSLAYTPMVLVAEKTGFVWMPEMEGGSVAYVKRCFILDDLIDFFSLKHSDMYLQSFMNHSSESDRLALIDCENFCKKFKHLRVLNLGSAVLDQYPPGLGNLYLLKYLKLNIPSLKCLPSLLCTLLNLQTLEMPSSYIDQSPEDIWMMQKLMHLNFGSITLPAPPKNYSSSLKNLIFISALNPSSCTPDILGRLPSVRTLPISGDLSYYQSGVSKSLCELHKLECLKLVNESKPSRMVLSEYQFPPSLIQLSLSNTELMEDPMPILENLPRLRVLKLKQNSYLGRKLACVGLSSFPVLKVLHLKSMYWLDEWTMGAGAMPKLESLIVNPCAYLRKLPEELWCIKSLRKLNLHWPQTELRQTLRTFEDMEWRELWDDLEELLPNNQNGSRVLILVADLDLLASLEMENGEKIRLNSVLVGGPLIRLKHEAWQFFILHYGTCGIYLCVFPPSIKISTRQLRQLWIAEGFIQYNSEETAEHYLKELIHRGFFQVSKRRAGGTIKACYVPSLVYYSLLLVAEKTRFVLMPDKEEESLANVKRCFILEDLIEFIFLEQSGMYLQSFLNHSSESDHLALIDCENFCEKFKYLRLLNLGYAVLDQFPLGLENLILLKHLKLNIPSLKCLPSLLLPNVQTLRISGDLSCYHSGVSNSLLGLHKLECLKLVNESKLSRVVLSKYQFPLSLSHLSLSNTELMQDPMPIMEKLPRLQVLKLKQNSYLGRKLACVGSSSFPKLTVLHLKSMYWQDEWTMGAGAMPKLESLIVNPCAYL</sequence>
<proteinExistence type="predicted"/>
<gene>
    <name evidence="1" type="ORF">KPL71_014194</name>
</gene>
<accession>A0ACB8K9Y5</accession>
<evidence type="ECO:0000313" key="1">
    <source>
        <dbReference type="EMBL" id="KAH9751213.1"/>
    </source>
</evidence>
<dbReference type="EMBL" id="CM039174">
    <property type="protein sequence ID" value="KAH9751213.1"/>
    <property type="molecule type" value="Genomic_DNA"/>
</dbReference>
<organism evidence="1 2">
    <name type="scientific">Citrus sinensis</name>
    <name type="common">Sweet orange</name>
    <name type="synonym">Citrus aurantium var. sinensis</name>
    <dbReference type="NCBI Taxonomy" id="2711"/>
    <lineage>
        <taxon>Eukaryota</taxon>
        <taxon>Viridiplantae</taxon>
        <taxon>Streptophyta</taxon>
        <taxon>Embryophyta</taxon>
        <taxon>Tracheophyta</taxon>
        <taxon>Spermatophyta</taxon>
        <taxon>Magnoliopsida</taxon>
        <taxon>eudicotyledons</taxon>
        <taxon>Gunneridae</taxon>
        <taxon>Pentapetalae</taxon>
        <taxon>rosids</taxon>
        <taxon>malvids</taxon>
        <taxon>Sapindales</taxon>
        <taxon>Rutaceae</taxon>
        <taxon>Aurantioideae</taxon>
        <taxon>Citrus</taxon>
    </lineage>
</organism>
<keyword evidence="2" id="KW-1185">Reference proteome</keyword>
<reference evidence="2" key="1">
    <citation type="journal article" date="2023" name="Hortic. Res.">
        <title>A chromosome-level phased genome enabling allele-level studies in sweet orange: a case study on citrus Huanglongbing tolerance.</title>
        <authorList>
            <person name="Wu B."/>
            <person name="Yu Q."/>
            <person name="Deng Z."/>
            <person name="Duan Y."/>
            <person name="Luo F."/>
            <person name="Gmitter F. Jr."/>
        </authorList>
    </citation>
    <scope>NUCLEOTIDE SEQUENCE [LARGE SCALE GENOMIC DNA]</scope>
    <source>
        <strain evidence="2">cv. Valencia</strain>
    </source>
</reference>
<dbReference type="Proteomes" id="UP000829398">
    <property type="component" value="Chromosome 5"/>
</dbReference>
<name>A0ACB8K9Y5_CITSI</name>
<comment type="caution">
    <text evidence="1">The sequence shown here is derived from an EMBL/GenBank/DDBJ whole genome shotgun (WGS) entry which is preliminary data.</text>
</comment>
<evidence type="ECO:0000313" key="2">
    <source>
        <dbReference type="Proteomes" id="UP000829398"/>
    </source>
</evidence>
<protein>
    <submittedName>
        <fullName evidence="1">Disease resistance protein RPM1</fullName>
    </submittedName>
</protein>